<evidence type="ECO:0000259" key="5">
    <source>
        <dbReference type="Pfam" id="PF09084"/>
    </source>
</evidence>
<evidence type="ECO:0000313" key="7">
    <source>
        <dbReference type="Proteomes" id="UP001651880"/>
    </source>
</evidence>
<dbReference type="EMBL" id="JAJEKE010000025">
    <property type="protein sequence ID" value="MCQ1531580.1"/>
    <property type="molecule type" value="Genomic_DNA"/>
</dbReference>
<dbReference type="RefSeq" id="WP_255229130.1">
    <property type="nucleotide sequence ID" value="NZ_JAJEKE010000025.1"/>
</dbReference>
<dbReference type="PANTHER" id="PTHR30024:SF47">
    <property type="entry name" value="TAURINE-BINDING PERIPLASMIC PROTEIN"/>
    <property type="match status" value="1"/>
</dbReference>
<evidence type="ECO:0000256" key="4">
    <source>
        <dbReference type="SAM" id="SignalP"/>
    </source>
</evidence>
<evidence type="ECO:0000313" key="6">
    <source>
        <dbReference type="EMBL" id="MCQ1531580.1"/>
    </source>
</evidence>
<dbReference type="Pfam" id="PF09084">
    <property type="entry name" value="NMT1"/>
    <property type="match status" value="1"/>
</dbReference>
<protein>
    <submittedName>
        <fullName evidence="6">ABC transporter substrate-binding protein</fullName>
    </submittedName>
</protein>
<reference evidence="6 7" key="1">
    <citation type="submission" date="2021-10" db="EMBL/GenBank/DDBJ databases">
        <title>Lutispora strain m25 sp. nov., a thermophilic, non-spore-forming bacterium isolated from a lab-scale methanogenic bioreactor digesting anaerobic sludge.</title>
        <authorList>
            <person name="El Houari A."/>
            <person name="Mcdonald J."/>
        </authorList>
    </citation>
    <scope>NUCLEOTIDE SEQUENCE [LARGE SCALE GENOMIC DNA]</scope>
    <source>
        <strain evidence="7">m25</strain>
    </source>
</reference>
<accession>A0ABT1NJY8</accession>
<name>A0ABT1NJY8_9FIRM</name>
<comment type="similarity">
    <text evidence="2">Belongs to the bacterial solute-binding protein SsuA/TauA family.</text>
</comment>
<keyword evidence="3 4" id="KW-0732">Signal</keyword>
<dbReference type="PROSITE" id="PS51257">
    <property type="entry name" value="PROKAR_LIPOPROTEIN"/>
    <property type="match status" value="1"/>
</dbReference>
<organism evidence="6 7">
    <name type="scientific">Lutispora saccharofermentans</name>
    <dbReference type="NCBI Taxonomy" id="3024236"/>
    <lineage>
        <taxon>Bacteria</taxon>
        <taxon>Bacillati</taxon>
        <taxon>Bacillota</taxon>
        <taxon>Clostridia</taxon>
        <taxon>Lutisporales</taxon>
        <taxon>Lutisporaceae</taxon>
        <taxon>Lutispora</taxon>
    </lineage>
</organism>
<dbReference type="InterPro" id="IPR015168">
    <property type="entry name" value="SsuA/THI5"/>
</dbReference>
<evidence type="ECO:0000256" key="2">
    <source>
        <dbReference type="ARBA" id="ARBA00010742"/>
    </source>
</evidence>
<comment type="subcellular location">
    <subcellularLocation>
        <location evidence="1">Periplasm</location>
    </subcellularLocation>
</comment>
<comment type="caution">
    <text evidence="6">The sequence shown here is derived from an EMBL/GenBank/DDBJ whole genome shotgun (WGS) entry which is preliminary data.</text>
</comment>
<evidence type="ECO:0000256" key="1">
    <source>
        <dbReference type="ARBA" id="ARBA00004418"/>
    </source>
</evidence>
<proteinExistence type="inferred from homology"/>
<dbReference type="SUPFAM" id="SSF53850">
    <property type="entry name" value="Periplasmic binding protein-like II"/>
    <property type="match status" value="1"/>
</dbReference>
<dbReference type="Proteomes" id="UP001651880">
    <property type="component" value="Unassembled WGS sequence"/>
</dbReference>
<feature type="domain" description="SsuA/THI5-like" evidence="5">
    <location>
        <begin position="50"/>
        <end position="243"/>
    </location>
</feature>
<gene>
    <name evidence="6" type="ORF">LJD61_18865</name>
</gene>
<dbReference type="Gene3D" id="3.40.190.10">
    <property type="entry name" value="Periplasmic binding protein-like II"/>
    <property type="match status" value="2"/>
</dbReference>
<feature type="signal peptide" evidence="4">
    <location>
        <begin position="1"/>
        <end position="22"/>
    </location>
</feature>
<evidence type="ECO:0000256" key="3">
    <source>
        <dbReference type="ARBA" id="ARBA00022729"/>
    </source>
</evidence>
<feature type="chain" id="PRO_5046467392" evidence="4">
    <location>
        <begin position="23"/>
        <end position="311"/>
    </location>
</feature>
<keyword evidence="7" id="KW-1185">Reference proteome</keyword>
<dbReference type="PANTHER" id="PTHR30024">
    <property type="entry name" value="ALIPHATIC SULFONATES-BINDING PROTEIN-RELATED"/>
    <property type="match status" value="1"/>
</dbReference>
<sequence length="311" mass="34281">MNIRKLLAVVLALSLISLVGCSNSGTPPQAVKPEEAKNLSLKVGLMPAVDSAPMFIAEKKGYFKELGLDVELIVFNNGQDRQSALQTNSIDGAMTDLIAVAANVNGGFDIKVTTTTSGMFPVLVKAGYEEKKDIKVAMMEVSVTNFLIDEWLGDKYNIEKVFINEIPARLEMIKSGKADMGLFPEPMASMGALGGLEKRMFDPEDGYCPDVMAFTGKALAEKSEAVELFHRAYDKAVEDINKDENKAREILIEKLNLKPEIKESIALPQFSKASLPDAAYLEKVITWVENVLKKDMQVKPEDLVVREFVKQ</sequence>